<protein>
    <submittedName>
        <fullName evidence="2">Phytase</fullName>
    </submittedName>
</protein>
<reference evidence="2 3" key="1">
    <citation type="journal article" date="2019" name="Emerg. Microbes Infect.">
        <title>Comprehensive subspecies identification of 175 nontuberculous mycobacteria species based on 7547 genomic profiles.</title>
        <authorList>
            <person name="Matsumoto Y."/>
            <person name="Kinjo T."/>
            <person name="Motooka D."/>
            <person name="Nabeya D."/>
            <person name="Jung N."/>
            <person name="Uechi K."/>
            <person name="Horii T."/>
            <person name="Iida T."/>
            <person name="Fujita J."/>
            <person name="Nakamura S."/>
        </authorList>
    </citation>
    <scope>NUCLEOTIDE SEQUENCE [LARGE SCALE GENOMIC DNA]</scope>
    <source>
        <strain evidence="2 3">JCM 14233</strain>
    </source>
</reference>
<dbReference type="KEGG" id="mshj:MSHI_08810"/>
<dbReference type="EMBL" id="AP022575">
    <property type="protein sequence ID" value="BBX72975.1"/>
    <property type="molecule type" value="Genomic_DNA"/>
</dbReference>
<dbReference type="InterPro" id="IPR027372">
    <property type="entry name" value="Phytase-like_dom"/>
</dbReference>
<keyword evidence="3" id="KW-1185">Reference proteome</keyword>
<evidence type="ECO:0000313" key="2">
    <source>
        <dbReference type="EMBL" id="BBX72975.1"/>
    </source>
</evidence>
<sequence>MTPSNQIDGGGLTAVVRRLLGPLLALCCLGPSVAVAGCVPAHPGAPASGPRPMLSYLGQAQVPFDASVAGAAIGGLSGISYDAGRQIYYVLSDDRSKTGPARFFTVRLSLSDKGIDDIAITGMHPLLDRSGQSFRPLKLDGTTPFVEPVVPPDPEGIAFDAARQRLYWSSEGERLTDREPVLADPWVRIAGTDGGYLGEFALPPNLAMSAQSTGPRRNQALEGLALTPDGRSLFAAMEAPGYNDGPVAAGDRGALTRITKFDVATAAPSAQYAYPTEPAAGSAERNGVSDLVALSDTTFLVVERSKAVPPVVRVFRAEVGAATDVLAMPSMQGAALTPMSKTLAADLSATSGSSPAPNIEGITLGPTLPDGRQSVVLVADNDFAPGRASQFLLYAMS</sequence>
<dbReference type="Pfam" id="PF13449">
    <property type="entry name" value="Phytase-like"/>
    <property type="match status" value="1"/>
</dbReference>
<dbReference type="SUPFAM" id="SSF50956">
    <property type="entry name" value="Thermostable phytase (3-phytase)"/>
    <property type="match status" value="1"/>
</dbReference>
<organism evidence="2 3">
    <name type="scientific">Mycobacterium shinjukuense</name>
    <dbReference type="NCBI Taxonomy" id="398694"/>
    <lineage>
        <taxon>Bacteria</taxon>
        <taxon>Bacillati</taxon>
        <taxon>Actinomycetota</taxon>
        <taxon>Actinomycetes</taxon>
        <taxon>Mycobacteriales</taxon>
        <taxon>Mycobacteriaceae</taxon>
        <taxon>Mycobacterium</taxon>
    </lineage>
</organism>
<feature type="domain" description="Phytase-like" evidence="1">
    <location>
        <begin position="72"/>
        <end position="383"/>
    </location>
</feature>
<evidence type="ECO:0000259" key="1">
    <source>
        <dbReference type="Pfam" id="PF13449"/>
    </source>
</evidence>
<evidence type="ECO:0000313" key="3">
    <source>
        <dbReference type="Proteomes" id="UP000467236"/>
    </source>
</evidence>
<dbReference type="AlphaFoldDB" id="A0A7I7MLF3"/>
<dbReference type="SUPFAM" id="SSF75011">
    <property type="entry name" value="3-carboxy-cis,cis-mucoante lactonizing enzyme"/>
    <property type="match status" value="1"/>
</dbReference>
<dbReference type="PANTHER" id="PTHR37957:SF1">
    <property type="entry name" value="PHYTASE-LIKE DOMAIN-CONTAINING PROTEIN"/>
    <property type="match status" value="1"/>
</dbReference>
<dbReference type="Proteomes" id="UP000467236">
    <property type="component" value="Chromosome"/>
</dbReference>
<accession>A0A7I7MLF3</accession>
<proteinExistence type="predicted"/>
<name>A0A7I7MLF3_9MYCO</name>
<gene>
    <name evidence="2" type="ORF">MSHI_08810</name>
</gene>
<dbReference type="PANTHER" id="PTHR37957">
    <property type="entry name" value="BLR7070 PROTEIN"/>
    <property type="match status" value="1"/>
</dbReference>